<organism evidence="1 2">
    <name type="scientific">Protopolystoma xenopodis</name>
    <dbReference type="NCBI Taxonomy" id="117903"/>
    <lineage>
        <taxon>Eukaryota</taxon>
        <taxon>Metazoa</taxon>
        <taxon>Spiralia</taxon>
        <taxon>Lophotrochozoa</taxon>
        <taxon>Platyhelminthes</taxon>
        <taxon>Monogenea</taxon>
        <taxon>Polyopisthocotylea</taxon>
        <taxon>Polystomatidea</taxon>
        <taxon>Polystomatidae</taxon>
        <taxon>Protopolystoma</taxon>
    </lineage>
</organism>
<dbReference type="EMBL" id="CAAALY010085129">
    <property type="protein sequence ID" value="VEL27127.1"/>
    <property type="molecule type" value="Genomic_DNA"/>
</dbReference>
<sequence length="60" mass="6483">MCTTTAERENLLKAHNVNRTSVRSGLVAGQPAAKTLQNMVSIICTGPQLACRPSQWRSVS</sequence>
<proteinExistence type="predicted"/>
<dbReference type="AlphaFoldDB" id="A0A448X3B3"/>
<evidence type="ECO:0000313" key="1">
    <source>
        <dbReference type="EMBL" id="VEL27127.1"/>
    </source>
</evidence>
<keyword evidence="2" id="KW-1185">Reference proteome</keyword>
<evidence type="ECO:0000313" key="2">
    <source>
        <dbReference type="Proteomes" id="UP000784294"/>
    </source>
</evidence>
<dbReference type="Proteomes" id="UP000784294">
    <property type="component" value="Unassembled WGS sequence"/>
</dbReference>
<accession>A0A448X3B3</accession>
<comment type="caution">
    <text evidence="1">The sequence shown here is derived from an EMBL/GenBank/DDBJ whole genome shotgun (WGS) entry which is preliminary data.</text>
</comment>
<gene>
    <name evidence="1" type="ORF">PXEA_LOCUS20567</name>
</gene>
<reference evidence="1" key="1">
    <citation type="submission" date="2018-11" db="EMBL/GenBank/DDBJ databases">
        <authorList>
            <consortium name="Pathogen Informatics"/>
        </authorList>
    </citation>
    <scope>NUCLEOTIDE SEQUENCE</scope>
</reference>
<name>A0A448X3B3_9PLAT</name>
<protein>
    <submittedName>
        <fullName evidence="1">Uncharacterized protein</fullName>
    </submittedName>
</protein>